<dbReference type="Proteomes" id="UP000572407">
    <property type="component" value="Unassembled WGS sequence"/>
</dbReference>
<dbReference type="SUPFAM" id="SSF52540">
    <property type="entry name" value="P-loop containing nucleoside triphosphate hydrolases"/>
    <property type="match status" value="1"/>
</dbReference>
<dbReference type="RefSeq" id="WP_181290287.1">
    <property type="nucleotide sequence ID" value="NZ_VDLV01000052.1"/>
</dbReference>
<accession>A0A7V8UG36</accession>
<dbReference type="AlphaFoldDB" id="A0A7V8UG36"/>
<evidence type="ECO:0000256" key="1">
    <source>
        <dbReference type="SAM" id="MobiDB-lite"/>
    </source>
</evidence>
<keyword evidence="2" id="KW-0808">Transferase</keyword>
<dbReference type="GO" id="GO:0016740">
    <property type="term" value="F:transferase activity"/>
    <property type="evidence" value="ECO:0007669"/>
    <property type="project" value="UniProtKB-KW"/>
</dbReference>
<dbReference type="InterPro" id="IPR027417">
    <property type="entry name" value="P-loop_NTPase"/>
</dbReference>
<evidence type="ECO:0000313" key="3">
    <source>
        <dbReference type="Proteomes" id="UP000572407"/>
    </source>
</evidence>
<dbReference type="EMBL" id="VDLV01000052">
    <property type="protein sequence ID" value="MBA1380961.1"/>
    <property type="molecule type" value="Genomic_DNA"/>
</dbReference>
<feature type="region of interest" description="Disordered" evidence="1">
    <location>
        <begin position="264"/>
        <end position="293"/>
    </location>
</feature>
<reference evidence="2 3" key="1">
    <citation type="submission" date="2019-06" db="EMBL/GenBank/DDBJ databases">
        <title>Analysis of the biodiversity of Brassica napus bacterial endophytes for the selection of potential efficient biofertilizers for rapeseed crops.</title>
        <authorList>
            <person name="Jimenez-Gomez A."/>
            <person name="Saati-Santamaria Z."/>
            <person name="Menendez E."/>
            <person name="Rivas R."/>
            <person name="Mateos P.F."/>
            <person name="Velazquez E."/>
            <person name="Garcia-Fraile P."/>
        </authorList>
    </citation>
    <scope>NUCLEOTIDE SEQUENCE [LARGE SCALE GENOMIC DNA]</scope>
    <source>
        <strain evidence="2 3">CDVBN10</strain>
    </source>
</reference>
<proteinExistence type="predicted"/>
<gene>
    <name evidence="2" type="ORF">FHK92_24740</name>
</gene>
<evidence type="ECO:0000313" key="2">
    <source>
        <dbReference type="EMBL" id="MBA1380961.1"/>
    </source>
</evidence>
<comment type="caution">
    <text evidence="2">The sequence shown here is derived from an EMBL/GenBank/DDBJ whole genome shotgun (WGS) entry which is preliminary data.</text>
</comment>
<protein>
    <submittedName>
        <fullName evidence="2">Sulfotransferase</fullName>
    </submittedName>
</protein>
<feature type="compositionally biased region" description="Basic and acidic residues" evidence="1">
    <location>
        <begin position="282"/>
        <end position="293"/>
    </location>
</feature>
<dbReference type="Gene3D" id="3.40.50.300">
    <property type="entry name" value="P-loop containing nucleotide triphosphate hydrolases"/>
    <property type="match status" value="1"/>
</dbReference>
<organism evidence="2 3">
    <name type="scientific">Pseudomonas brassicacearum subsp. neoaurantiaca</name>
    <dbReference type="NCBI Taxonomy" id="494916"/>
    <lineage>
        <taxon>Bacteria</taxon>
        <taxon>Pseudomonadati</taxon>
        <taxon>Pseudomonadota</taxon>
        <taxon>Gammaproteobacteria</taxon>
        <taxon>Pseudomonadales</taxon>
        <taxon>Pseudomonadaceae</taxon>
        <taxon>Pseudomonas</taxon>
    </lineage>
</organism>
<sequence length="327" mass="36744">MEELNLEGWLPIRLWQEAGQWRVDWCWFGDQRLSQPFFSDAVEQALRLPFNQAFRRQTPLDALGQWQRQSPGLKPGAFIFHASRCGSTLISQMLAQLDDHIVISEPPPLDALLRSDLPTAERCVALKGLMSAYGQRRRGVEQRLVIKLDAWNIGELALLRECFPDTPWLFLYRDPVEIAVSHMRRPGMHMAPGMIGASVLDDGAPFDGQEDYVARRLGRLLQVGLEHCRALAGTAVNYAELPEAMAGRLAGFFRLDIEQRGQASSAAGLHAKQPTQAFAGDSEDKRREASPLLRDRVERWAQAPYESLELLRMVEAKTKGSVSSPKD</sequence>
<name>A0A7V8UG36_9PSED</name>